<feature type="region of interest" description="Disordered" evidence="3">
    <location>
        <begin position="189"/>
        <end position="214"/>
    </location>
</feature>
<dbReference type="GO" id="GO:0016810">
    <property type="term" value="F:hydrolase activity, acting on carbon-nitrogen (but not peptide) bonds"/>
    <property type="evidence" value="ECO:0007669"/>
    <property type="project" value="InterPro"/>
</dbReference>
<evidence type="ECO:0000256" key="2">
    <source>
        <dbReference type="ARBA" id="ARBA00022729"/>
    </source>
</evidence>
<dbReference type="Gene3D" id="3.20.20.370">
    <property type="entry name" value="Glycoside hydrolase/deacetylase"/>
    <property type="match status" value="1"/>
</dbReference>
<dbReference type="InterPro" id="IPR002509">
    <property type="entry name" value="NODB_dom"/>
</dbReference>
<dbReference type="InterPro" id="IPR011330">
    <property type="entry name" value="Glyco_hydro/deAcase_b/a-brl"/>
</dbReference>
<dbReference type="GO" id="GO:0005576">
    <property type="term" value="C:extracellular region"/>
    <property type="evidence" value="ECO:0007669"/>
    <property type="project" value="UniProtKB-SubCell"/>
</dbReference>
<proteinExistence type="predicted"/>
<evidence type="ECO:0000256" key="1">
    <source>
        <dbReference type="ARBA" id="ARBA00004613"/>
    </source>
</evidence>
<feature type="region of interest" description="Disordered" evidence="3">
    <location>
        <begin position="18"/>
        <end position="62"/>
    </location>
</feature>
<keyword evidence="6" id="KW-1185">Reference proteome</keyword>
<dbReference type="RefSeq" id="WP_148859927.1">
    <property type="nucleotide sequence ID" value="NZ_PHNJ01000015.1"/>
</dbReference>
<dbReference type="PROSITE" id="PS51257">
    <property type="entry name" value="PROKAR_LIPOPROTEIN"/>
    <property type="match status" value="1"/>
</dbReference>
<dbReference type="Proteomes" id="UP000766904">
    <property type="component" value="Unassembled WGS sequence"/>
</dbReference>
<comment type="caution">
    <text evidence="5">The sequence shown here is derived from an EMBL/GenBank/DDBJ whole genome shotgun (WGS) entry which is preliminary data.</text>
</comment>
<feature type="compositionally biased region" description="Acidic residues" evidence="3">
    <location>
        <begin position="26"/>
        <end position="54"/>
    </location>
</feature>
<gene>
    <name evidence="5" type="ORF">CV102_20815</name>
</gene>
<name>A0A8J8Q1K0_9EURY</name>
<evidence type="ECO:0000313" key="5">
    <source>
        <dbReference type="EMBL" id="TYL36723.1"/>
    </source>
</evidence>
<organism evidence="5 6">
    <name type="scientific">Natronococcus pandeyae</name>
    <dbReference type="NCBI Taxonomy" id="2055836"/>
    <lineage>
        <taxon>Archaea</taxon>
        <taxon>Methanobacteriati</taxon>
        <taxon>Methanobacteriota</taxon>
        <taxon>Stenosarchaea group</taxon>
        <taxon>Halobacteria</taxon>
        <taxon>Halobacteriales</taxon>
        <taxon>Natrialbaceae</taxon>
        <taxon>Natronococcus</taxon>
    </lineage>
</organism>
<dbReference type="CDD" id="cd10970">
    <property type="entry name" value="CE4_DAC_u1_6s"/>
    <property type="match status" value="1"/>
</dbReference>
<accession>A0A8J8Q1K0</accession>
<dbReference type="OrthoDB" id="10436at2157"/>
<dbReference type="GO" id="GO:0005975">
    <property type="term" value="P:carbohydrate metabolic process"/>
    <property type="evidence" value="ECO:0007669"/>
    <property type="project" value="InterPro"/>
</dbReference>
<evidence type="ECO:0000313" key="6">
    <source>
        <dbReference type="Proteomes" id="UP000766904"/>
    </source>
</evidence>
<feature type="domain" description="NodB homology" evidence="4">
    <location>
        <begin position="225"/>
        <end position="348"/>
    </location>
</feature>
<dbReference type="AlphaFoldDB" id="A0A8J8Q1K0"/>
<protein>
    <submittedName>
        <fullName evidence="5">Polysaccharide deacetylase</fullName>
    </submittedName>
</protein>
<comment type="subcellular location">
    <subcellularLocation>
        <location evidence="1">Secreted</location>
    </subcellularLocation>
</comment>
<sequence>MDRRTYLATGAVIALAGCTELGGPGETDDEETEDDHDDDERNGDDTNGEDESAGDPELAGTFDDFEDLEPWEAFQDIGTIEADTERAYDGSQSARLVPDSDGQVRVRRYLDDPIDITEVTPGLAMTAEDSGMVLIQLQDEDGDYVEYSQQVLGDMPLARKNFGLTRVRGEPDLENIVILQIIRWFGNGEEVEEDDEDDEELEESDGADDDTDDQMWVDDFHFVPNTNPGKVMIQFHGGYETHYTEAYPLVSEYDYPATTFVPTDRLRSDPAVEGDRLTHEQVDELADAGWTIGAQPANGLQLHTVDPDRVEEVVTEPADWLEDEGYDGARFFSFPGSRYTEQSYELVQDTYDLGFAGQTQCQGYAGNPHLCSMVSNPSADQAEGLLEWTAEHGGITSIAFYQLEESDALGGLEATLAGLDEYVDSGDLEVITPEEMADEYVYEDD</sequence>
<evidence type="ECO:0000259" key="4">
    <source>
        <dbReference type="Pfam" id="PF01522"/>
    </source>
</evidence>
<evidence type="ECO:0000256" key="3">
    <source>
        <dbReference type="SAM" id="MobiDB-lite"/>
    </source>
</evidence>
<dbReference type="EMBL" id="PHNJ01000015">
    <property type="protein sequence ID" value="TYL36723.1"/>
    <property type="molecule type" value="Genomic_DNA"/>
</dbReference>
<dbReference type="InterPro" id="IPR051398">
    <property type="entry name" value="Polysacch_Deacetylase"/>
</dbReference>
<keyword evidence="2" id="KW-0732">Signal</keyword>
<dbReference type="SUPFAM" id="SSF88713">
    <property type="entry name" value="Glycoside hydrolase/deacetylase"/>
    <property type="match status" value="1"/>
</dbReference>
<dbReference type="PANTHER" id="PTHR34216:SF3">
    <property type="entry name" value="POLY-BETA-1,6-N-ACETYL-D-GLUCOSAMINE N-DEACETYLASE"/>
    <property type="match status" value="1"/>
</dbReference>
<dbReference type="PANTHER" id="PTHR34216">
    <property type="match status" value="1"/>
</dbReference>
<dbReference type="Pfam" id="PF01522">
    <property type="entry name" value="Polysacc_deac_1"/>
    <property type="match status" value="1"/>
</dbReference>
<reference evidence="5" key="1">
    <citation type="submission" date="2017-11" db="EMBL/GenBank/DDBJ databases">
        <authorList>
            <person name="Kajale S.C."/>
            <person name="Sharma A."/>
        </authorList>
    </citation>
    <scope>NUCLEOTIDE SEQUENCE</scope>
    <source>
        <strain evidence="5">LS1_42</strain>
    </source>
</reference>